<dbReference type="Proteomes" id="UP000238296">
    <property type="component" value="Unassembled WGS sequence"/>
</dbReference>
<comment type="caution">
    <text evidence="2">The sequence shown here is derived from an EMBL/GenBank/DDBJ whole genome shotgun (WGS) entry which is preliminary data.</text>
</comment>
<dbReference type="EMBL" id="PPEA01000227">
    <property type="protein sequence ID" value="PQM48185.1"/>
    <property type="molecule type" value="Genomic_DNA"/>
</dbReference>
<feature type="region of interest" description="Disordered" evidence="1">
    <location>
        <begin position="74"/>
        <end position="107"/>
    </location>
</feature>
<reference evidence="2 3" key="1">
    <citation type="journal article" date="2017" name="Int. J. Syst. Evol. Microbiol.">
        <title>Mycobacterium talmoniae sp. nov., a slowly growing mycobacterium isolated from human respiratory samples.</title>
        <authorList>
            <person name="Davidson R.M."/>
            <person name="DeGroote M.A."/>
            <person name="Marola J.L."/>
            <person name="Buss S."/>
            <person name="Jones V."/>
            <person name="McNeil M.R."/>
            <person name="Freifeld A.G."/>
            <person name="Elaine Epperson L."/>
            <person name="Hasan N.A."/>
            <person name="Jackson M."/>
            <person name="Iwen P.C."/>
            <person name="Salfinger M."/>
            <person name="Strong M."/>
        </authorList>
    </citation>
    <scope>NUCLEOTIDE SEQUENCE [LARGE SCALE GENOMIC DNA]</scope>
    <source>
        <strain evidence="2 3">ATCC BAA-2683</strain>
    </source>
</reference>
<proteinExistence type="predicted"/>
<accession>A0A2S8BNH2</accession>
<dbReference type="AlphaFoldDB" id="A0A2S8BNH2"/>
<protein>
    <submittedName>
        <fullName evidence="2">Uncharacterized protein</fullName>
    </submittedName>
</protein>
<evidence type="ECO:0000313" key="3">
    <source>
        <dbReference type="Proteomes" id="UP000238296"/>
    </source>
</evidence>
<organism evidence="2 3">
    <name type="scientific">Mycobacterium talmoniae</name>
    <dbReference type="NCBI Taxonomy" id="1858794"/>
    <lineage>
        <taxon>Bacteria</taxon>
        <taxon>Bacillati</taxon>
        <taxon>Actinomycetota</taxon>
        <taxon>Actinomycetes</taxon>
        <taxon>Mycobacteriales</taxon>
        <taxon>Mycobacteriaceae</taxon>
        <taxon>Mycobacterium</taxon>
    </lineage>
</organism>
<name>A0A2S8BNH2_9MYCO</name>
<sequence>MCCGQHMVAHCAPRPFNTSLNLLPSASGVVVLISSQVPASVYSGSGTSRCCHSMASSRSASSRSLVSPSALLVPKRSPCTASSTAPCSSSTSRSASTPEASALVTRV</sequence>
<gene>
    <name evidence="2" type="ORF">C1Y40_01609</name>
</gene>
<evidence type="ECO:0000313" key="2">
    <source>
        <dbReference type="EMBL" id="PQM48185.1"/>
    </source>
</evidence>
<evidence type="ECO:0000256" key="1">
    <source>
        <dbReference type="SAM" id="MobiDB-lite"/>
    </source>
</evidence>